<organism evidence="2 3">
    <name type="scientific">Tsukamurella pseudospumae</name>
    <dbReference type="NCBI Taxonomy" id="239498"/>
    <lineage>
        <taxon>Bacteria</taxon>
        <taxon>Bacillati</taxon>
        <taxon>Actinomycetota</taxon>
        <taxon>Actinomycetes</taxon>
        <taxon>Mycobacteriales</taxon>
        <taxon>Tsukamurellaceae</taxon>
        <taxon>Tsukamurella</taxon>
    </lineage>
</organism>
<dbReference type="RefSeq" id="WP_068746444.1">
    <property type="nucleotide sequence ID" value="NZ_LSRE01000034.1"/>
</dbReference>
<dbReference type="PANTHER" id="PTHR34846:SF7">
    <property type="entry name" value="BLL7811 PROTEIN"/>
    <property type="match status" value="1"/>
</dbReference>
<name>A0A137Z6Z8_9ACTN</name>
<dbReference type="InterPro" id="IPR003779">
    <property type="entry name" value="CMD-like"/>
</dbReference>
<sequence>MTARMTNPAMALPGAMDALMKLGAVVAETGLSPELLELVNMRASQLNGCSTCLDGHWRTARKHGASDDKLFAVGAWRHTPYFSDAERIALEMTEELTALAGAPDAVSDELWDAAADEFDAAQLAGLVLAIGQINLWNRLNHATRQQAGAWRP</sequence>
<accession>A0A137Z6Z8</accession>
<dbReference type="SUPFAM" id="SSF69118">
    <property type="entry name" value="AhpD-like"/>
    <property type="match status" value="1"/>
</dbReference>
<dbReference type="EMBL" id="LSRE01000034">
    <property type="protein sequence ID" value="KXO93962.1"/>
    <property type="molecule type" value="Genomic_DNA"/>
</dbReference>
<dbReference type="Gene3D" id="1.20.1290.10">
    <property type="entry name" value="AhpD-like"/>
    <property type="match status" value="1"/>
</dbReference>
<dbReference type="Pfam" id="PF02627">
    <property type="entry name" value="CMD"/>
    <property type="match status" value="1"/>
</dbReference>
<feature type="domain" description="Carboxymuconolactone decarboxylase-like" evidence="1">
    <location>
        <begin position="13"/>
        <end position="95"/>
    </location>
</feature>
<evidence type="ECO:0000313" key="2">
    <source>
        <dbReference type="EMBL" id="KXO93962.1"/>
    </source>
</evidence>
<dbReference type="Proteomes" id="UP000070409">
    <property type="component" value="Unassembled WGS sequence"/>
</dbReference>
<proteinExistence type="predicted"/>
<keyword evidence="3" id="KW-1185">Reference proteome</keyword>
<gene>
    <name evidence="2" type="ORF">AXK61_05380</name>
</gene>
<dbReference type="InterPro" id="IPR029032">
    <property type="entry name" value="AhpD-like"/>
</dbReference>
<comment type="caution">
    <text evidence="2">The sequence shown here is derived from an EMBL/GenBank/DDBJ whole genome shotgun (WGS) entry which is preliminary data.</text>
</comment>
<evidence type="ECO:0000259" key="1">
    <source>
        <dbReference type="Pfam" id="PF02627"/>
    </source>
</evidence>
<dbReference type="NCBIfam" id="TIGR00778">
    <property type="entry name" value="ahpD_dom"/>
    <property type="match status" value="1"/>
</dbReference>
<protein>
    <submittedName>
        <fullName evidence="2">Alkylhydroperoxidase</fullName>
    </submittedName>
</protein>
<evidence type="ECO:0000313" key="3">
    <source>
        <dbReference type="Proteomes" id="UP000070409"/>
    </source>
</evidence>
<reference evidence="2 3" key="1">
    <citation type="submission" date="2016-02" db="EMBL/GenBank/DDBJ databases">
        <authorList>
            <person name="Teng J.L."/>
            <person name="Tang Y."/>
            <person name="Huang Y."/>
            <person name="Guo F."/>
            <person name="Wei W."/>
            <person name="Chen J.H."/>
            <person name="Wong S.Y."/>
            <person name="Lau S.K."/>
            <person name="Woo P.C."/>
        </authorList>
    </citation>
    <scope>NUCLEOTIDE SEQUENCE [LARGE SCALE GENOMIC DNA]</scope>
    <source>
        <strain evidence="2 3">JCM 13375</strain>
    </source>
</reference>
<dbReference type="PANTHER" id="PTHR34846">
    <property type="entry name" value="4-CARBOXYMUCONOLACTONE DECARBOXYLASE FAMILY PROTEIN (AFU_ORTHOLOGUE AFUA_6G11590)"/>
    <property type="match status" value="1"/>
</dbReference>
<dbReference type="InterPro" id="IPR004675">
    <property type="entry name" value="AhpD_core"/>
</dbReference>